<protein>
    <submittedName>
        <fullName evidence="8">PXMP2/4 family protein 2</fullName>
    </submittedName>
</protein>
<comment type="subcellular location">
    <subcellularLocation>
        <location evidence="1">Membrane</location>
        <topology evidence="1">Multi-pass membrane protein</topology>
    </subcellularLocation>
</comment>
<dbReference type="EMBL" id="PGGS01000247">
    <property type="protein sequence ID" value="PNH06252.1"/>
    <property type="molecule type" value="Genomic_DNA"/>
</dbReference>
<feature type="transmembrane region" description="Helical" evidence="6">
    <location>
        <begin position="170"/>
        <end position="191"/>
    </location>
</feature>
<evidence type="ECO:0000256" key="6">
    <source>
        <dbReference type="RuleBase" id="RU363053"/>
    </source>
</evidence>
<comment type="caution">
    <text evidence="8">The sequence shown here is derived from an EMBL/GenBank/DDBJ whole genome shotgun (WGS) entry which is preliminary data.</text>
</comment>
<feature type="transmembrane region" description="Helical" evidence="6">
    <location>
        <begin position="131"/>
        <end position="150"/>
    </location>
</feature>
<organism evidence="8 9">
    <name type="scientific">Tetrabaena socialis</name>
    <dbReference type="NCBI Taxonomy" id="47790"/>
    <lineage>
        <taxon>Eukaryota</taxon>
        <taxon>Viridiplantae</taxon>
        <taxon>Chlorophyta</taxon>
        <taxon>core chlorophytes</taxon>
        <taxon>Chlorophyceae</taxon>
        <taxon>CS clade</taxon>
        <taxon>Chlamydomonadales</taxon>
        <taxon>Tetrabaenaceae</taxon>
        <taxon>Tetrabaena</taxon>
    </lineage>
</organism>
<dbReference type="PANTHER" id="PTHR11266:SF80">
    <property type="entry name" value="PEROXISOMAL MEMBRANE PROTEIN 2"/>
    <property type="match status" value="1"/>
</dbReference>
<evidence type="ECO:0000256" key="4">
    <source>
        <dbReference type="ARBA" id="ARBA00022989"/>
    </source>
</evidence>
<accession>A0A2J8A157</accession>
<dbReference type="Proteomes" id="UP000236333">
    <property type="component" value="Unassembled WGS sequence"/>
</dbReference>
<evidence type="ECO:0000256" key="2">
    <source>
        <dbReference type="ARBA" id="ARBA00006824"/>
    </source>
</evidence>
<sequence length="263" mass="27718">MAALCARSLLKQYLRSSAHQCRLVPAVRVGVPARLSGAPAAGAKAPRRMMCRAADGGGGSSGGSGKPVGSGGSGEPGKPSGSSGGLWAWYMACLESSPLLTKAVTCGLLNALGDIFCQLFIDGGALDWKRTATFTFMGVALVGPTLHYWYALLNRLVPARGAAGATLQLLLDQGGFAPVFLATFISVLFLIEGKGSMIRAKLEQDLVETIKVNWILWIPAQFFNFRFVPPNLQVLTANVVALAWNTYMSYQSHKAVAAPAGSQ</sequence>
<feature type="region of interest" description="Disordered" evidence="7">
    <location>
        <begin position="55"/>
        <end position="80"/>
    </location>
</feature>
<keyword evidence="5 6" id="KW-0472">Membrane</keyword>
<name>A0A2J8A157_9CHLO</name>
<dbReference type="InterPro" id="IPR007248">
    <property type="entry name" value="Mpv17_PMP22"/>
</dbReference>
<gene>
    <name evidence="8" type="ORF">TSOC_007393</name>
</gene>
<keyword evidence="9" id="KW-1185">Reference proteome</keyword>
<feature type="compositionally biased region" description="Gly residues" evidence="7">
    <location>
        <begin position="55"/>
        <end position="75"/>
    </location>
</feature>
<evidence type="ECO:0000313" key="9">
    <source>
        <dbReference type="Proteomes" id="UP000236333"/>
    </source>
</evidence>
<comment type="similarity">
    <text evidence="2 6">Belongs to the peroxisomal membrane protein PXMP2/4 family.</text>
</comment>
<evidence type="ECO:0000256" key="3">
    <source>
        <dbReference type="ARBA" id="ARBA00022692"/>
    </source>
</evidence>
<evidence type="ECO:0000256" key="5">
    <source>
        <dbReference type="ARBA" id="ARBA00023136"/>
    </source>
</evidence>
<keyword evidence="4 6" id="KW-1133">Transmembrane helix</keyword>
<dbReference type="Pfam" id="PF04117">
    <property type="entry name" value="Mpv17_PMP22"/>
    <property type="match status" value="1"/>
</dbReference>
<evidence type="ECO:0000256" key="7">
    <source>
        <dbReference type="SAM" id="MobiDB-lite"/>
    </source>
</evidence>
<dbReference type="GO" id="GO:0016020">
    <property type="term" value="C:membrane"/>
    <property type="evidence" value="ECO:0007669"/>
    <property type="project" value="UniProtKB-SubCell"/>
</dbReference>
<keyword evidence="3 6" id="KW-0812">Transmembrane</keyword>
<reference evidence="8 9" key="1">
    <citation type="journal article" date="2017" name="Mol. Biol. Evol.">
        <title>The 4-celled Tetrabaena socialis nuclear genome reveals the essential components for genetic control of cell number at the origin of multicellularity in the volvocine lineage.</title>
        <authorList>
            <person name="Featherston J."/>
            <person name="Arakaki Y."/>
            <person name="Hanschen E.R."/>
            <person name="Ferris P.J."/>
            <person name="Michod R.E."/>
            <person name="Olson B.J.S.C."/>
            <person name="Nozaki H."/>
            <person name="Durand P.M."/>
        </authorList>
    </citation>
    <scope>NUCLEOTIDE SEQUENCE [LARGE SCALE GENOMIC DNA]</scope>
    <source>
        <strain evidence="8 9">NIES-571</strain>
    </source>
</reference>
<dbReference type="AlphaFoldDB" id="A0A2J8A157"/>
<proteinExistence type="inferred from homology"/>
<evidence type="ECO:0000256" key="1">
    <source>
        <dbReference type="ARBA" id="ARBA00004141"/>
    </source>
</evidence>
<evidence type="ECO:0000313" key="8">
    <source>
        <dbReference type="EMBL" id="PNH06252.1"/>
    </source>
</evidence>
<dbReference type="GO" id="GO:0005737">
    <property type="term" value="C:cytoplasm"/>
    <property type="evidence" value="ECO:0007669"/>
    <property type="project" value="TreeGrafter"/>
</dbReference>
<dbReference type="PANTHER" id="PTHR11266">
    <property type="entry name" value="PEROXISOMAL MEMBRANE PROTEIN 2, PXMP2 MPV17"/>
    <property type="match status" value="1"/>
</dbReference>
<dbReference type="OrthoDB" id="430207at2759"/>